<keyword evidence="2" id="KW-1185">Reference proteome</keyword>
<dbReference type="KEGG" id="emt:CPZ25_011455"/>
<accession>A0A4P9C8S5</accession>
<dbReference type="Pfam" id="PF11148">
    <property type="entry name" value="DUF2922"/>
    <property type="match status" value="1"/>
</dbReference>
<organism evidence="1 2">
    <name type="scientific">Eubacterium maltosivorans</name>
    <dbReference type="NCBI Taxonomy" id="2041044"/>
    <lineage>
        <taxon>Bacteria</taxon>
        <taxon>Bacillati</taxon>
        <taxon>Bacillota</taxon>
        <taxon>Clostridia</taxon>
        <taxon>Eubacteriales</taxon>
        <taxon>Eubacteriaceae</taxon>
        <taxon>Eubacterium</taxon>
    </lineage>
</organism>
<dbReference type="InterPro" id="IPR021321">
    <property type="entry name" value="DUF2922"/>
</dbReference>
<reference evidence="1 2" key="1">
    <citation type="submission" date="2018-05" db="EMBL/GenBank/DDBJ databases">
        <title>Genome comparison of Eubacterium sp.</title>
        <authorList>
            <person name="Feng Y."/>
            <person name="Sanchez-Andrea I."/>
            <person name="Stams A.J.M."/>
            <person name="De Vos W.M."/>
        </authorList>
    </citation>
    <scope>NUCLEOTIDE SEQUENCE [LARGE SCALE GENOMIC DNA]</scope>
    <source>
        <strain evidence="1 2">YI</strain>
    </source>
</reference>
<proteinExistence type="predicted"/>
<dbReference type="Proteomes" id="UP000218387">
    <property type="component" value="Chromosome"/>
</dbReference>
<dbReference type="RefSeq" id="WP_058693262.1">
    <property type="nucleotide sequence ID" value="NZ_CP029487.1"/>
</dbReference>
<evidence type="ECO:0000313" key="2">
    <source>
        <dbReference type="Proteomes" id="UP000218387"/>
    </source>
</evidence>
<dbReference type="EMBL" id="CP029487">
    <property type="protein sequence ID" value="QCT71920.1"/>
    <property type="molecule type" value="Genomic_DNA"/>
</dbReference>
<evidence type="ECO:0000313" key="1">
    <source>
        <dbReference type="EMBL" id="QCT71920.1"/>
    </source>
</evidence>
<gene>
    <name evidence="1" type="ORF">CPZ25_011455</name>
</gene>
<dbReference type="AlphaFoldDB" id="A0A4P9C8S5"/>
<sequence length="75" mass="8386">METTSTKTLELDFLTKNGDSMTLSLPDYLDDLTQEQIEASAQTIVDQNIFQPSGVGLEKLAGYQYVDKTVRKVEL</sequence>
<protein>
    <submittedName>
        <fullName evidence="1">DUF2922 domain-containing protein</fullName>
    </submittedName>
</protein>
<name>A0A4P9C8S5_EUBML</name>